<evidence type="ECO:0000313" key="2">
    <source>
        <dbReference type="EMBL" id="PIT97882.1"/>
    </source>
</evidence>
<keyword evidence="1" id="KW-1133">Transmembrane helix</keyword>
<reference evidence="3" key="1">
    <citation type="submission" date="2017-09" db="EMBL/GenBank/DDBJ databases">
        <title>Depth-based differentiation of microbial function through sediment-hosted aquifers and enrichment of novel symbionts in the deep terrestrial subsurface.</title>
        <authorList>
            <person name="Probst A.J."/>
            <person name="Ladd B."/>
            <person name="Jarett J.K."/>
            <person name="Geller-Mcgrath D.E."/>
            <person name="Sieber C.M.K."/>
            <person name="Emerson J.B."/>
            <person name="Anantharaman K."/>
            <person name="Thomas B.C."/>
            <person name="Malmstrom R."/>
            <person name="Stieglmeier M."/>
            <person name="Klingl A."/>
            <person name="Woyke T."/>
            <person name="Ryan C.M."/>
            <person name="Banfield J.F."/>
        </authorList>
    </citation>
    <scope>NUCLEOTIDE SEQUENCE [LARGE SCALE GENOMIC DNA]</scope>
</reference>
<accession>A0A2M6WYL0</accession>
<organism evidence="2 3">
    <name type="scientific">Candidatus Andersenbacteria bacterium CG10_big_fil_rev_8_21_14_0_10_54_11</name>
    <dbReference type="NCBI Taxonomy" id="1974485"/>
    <lineage>
        <taxon>Bacteria</taxon>
        <taxon>Candidatus Anderseniibacteriota</taxon>
    </lineage>
</organism>
<sequence length="192" mass="20967">MTPQSPPGSTPPAQPQRTTRHSNLPLLTAILLLGICGALLLIRADQQARDTIRKHHLADIEQALYTARNQHGSYPPYAETTWCGRLETTASAPIRKQIEAALRAQNEKYANPAKPFPADPRTGSHPTPAATASGAAKMRNYSYFYWKHSPASFELFAMLEAAPTGERSTTGCPGESAVYDYGIASIWRESNS</sequence>
<evidence type="ECO:0000256" key="1">
    <source>
        <dbReference type="SAM" id="Phobius"/>
    </source>
</evidence>
<dbReference type="AlphaFoldDB" id="A0A2M6WYL0"/>
<keyword evidence="1" id="KW-0812">Transmembrane</keyword>
<gene>
    <name evidence="2" type="ORF">COT71_03655</name>
</gene>
<name>A0A2M6WYL0_9BACT</name>
<evidence type="ECO:0000313" key="3">
    <source>
        <dbReference type="Proteomes" id="UP000230731"/>
    </source>
</evidence>
<evidence type="ECO:0008006" key="4">
    <source>
        <dbReference type="Google" id="ProtNLM"/>
    </source>
</evidence>
<keyword evidence="1" id="KW-0472">Membrane</keyword>
<comment type="caution">
    <text evidence="2">The sequence shown here is derived from an EMBL/GenBank/DDBJ whole genome shotgun (WGS) entry which is preliminary data.</text>
</comment>
<protein>
    <recommendedName>
        <fullName evidence="4">Type II secretion system protein GspG C-terminal domain-containing protein</fullName>
    </recommendedName>
</protein>
<dbReference type="Proteomes" id="UP000230731">
    <property type="component" value="Unassembled WGS sequence"/>
</dbReference>
<feature type="transmembrane region" description="Helical" evidence="1">
    <location>
        <begin position="24"/>
        <end position="44"/>
    </location>
</feature>
<dbReference type="EMBL" id="PEZP01000041">
    <property type="protein sequence ID" value="PIT97882.1"/>
    <property type="molecule type" value="Genomic_DNA"/>
</dbReference>
<proteinExistence type="predicted"/>